<dbReference type="RefSeq" id="XP_019096926.1">
    <property type="nucleotide sequence ID" value="XM_019241381.1"/>
</dbReference>
<dbReference type="GeneID" id="109131029"/>
<sequence>MNPLVEIYKTHKSHVLVMWFCNLSFLLLHIGFIASPSINLHFMYLSAATFTQSPSPSSDVMISGPYTSVRIFSTLLSQHLEPLQWQCATLHLFSLYSREQRIGLAAQPYSWSQALYNQLHHHSLSLDVQPLGAQIQHFHRLHHDPHV</sequence>
<evidence type="ECO:0000256" key="1">
    <source>
        <dbReference type="SAM" id="Phobius"/>
    </source>
</evidence>
<reference evidence="3" key="2">
    <citation type="submission" date="2025-08" db="UniProtKB">
        <authorList>
            <consortium name="RefSeq"/>
        </authorList>
    </citation>
    <scope>IDENTIFICATION</scope>
    <source>
        <tissue evidence="3">Leaf</tissue>
    </source>
</reference>
<keyword evidence="1" id="KW-0812">Transmembrane</keyword>
<proteinExistence type="predicted"/>
<reference evidence="2" key="1">
    <citation type="journal article" date="2014" name="Nat. Commun.">
        <title>The emerging biofuel crop Camelina sativa retains a highly undifferentiated hexaploid genome structure.</title>
        <authorList>
            <person name="Kagale S."/>
            <person name="Koh C."/>
            <person name="Nixon J."/>
            <person name="Bollina V."/>
            <person name="Clarke W.E."/>
            <person name="Tuteja R."/>
            <person name="Spillane C."/>
            <person name="Robinson S.J."/>
            <person name="Links M.G."/>
            <person name="Clarke C."/>
            <person name="Higgins E.E."/>
            <person name="Huebert T."/>
            <person name="Sharpe A.G."/>
            <person name="Parkin I.A."/>
        </authorList>
    </citation>
    <scope>NUCLEOTIDE SEQUENCE [LARGE SCALE GENOMIC DNA]</scope>
    <source>
        <strain evidence="2">cv. DH55</strain>
    </source>
</reference>
<accession>A0ABM1RD38</accession>
<evidence type="ECO:0000313" key="3">
    <source>
        <dbReference type="RefSeq" id="XP_019096926.1"/>
    </source>
</evidence>
<protein>
    <submittedName>
        <fullName evidence="3">Uncharacterized protein LOC109131029</fullName>
    </submittedName>
</protein>
<feature type="transmembrane region" description="Helical" evidence="1">
    <location>
        <begin position="16"/>
        <end position="34"/>
    </location>
</feature>
<dbReference type="Proteomes" id="UP000694864">
    <property type="component" value="Chromosome 3"/>
</dbReference>
<organism evidence="2 3">
    <name type="scientific">Camelina sativa</name>
    <name type="common">False flax</name>
    <name type="synonym">Myagrum sativum</name>
    <dbReference type="NCBI Taxonomy" id="90675"/>
    <lineage>
        <taxon>Eukaryota</taxon>
        <taxon>Viridiplantae</taxon>
        <taxon>Streptophyta</taxon>
        <taxon>Embryophyta</taxon>
        <taxon>Tracheophyta</taxon>
        <taxon>Spermatophyta</taxon>
        <taxon>Magnoliopsida</taxon>
        <taxon>eudicotyledons</taxon>
        <taxon>Gunneridae</taxon>
        <taxon>Pentapetalae</taxon>
        <taxon>rosids</taxon>
        <taxon>malvids</taxon>
        <taxon>Brassicales</taxon>
        <taxon>Brassicaceae</taxon>
        <taxon>Camelineae</taxon>
        <taxon>Camelina</taxon>
    </lineage>
</organism>
<keyword evidence="1" id="KW-0472">Membrane</keyword>
<keyword evidence="2" id="KW-1185">Reference proteome</keyword>
<gene>
    <name evidence="3" type="primary">LOC109131029</name>
</gene>
<evidence type="ECO:0000313" key="2">
    <source>
        <dbReference type="Proteomes" id="UP000694864"/>
    </source>
</evidence>
<keyword evidence="1" id="KW-1133">Transmembrane helix</keyword>
<name>A0ABM1RD38_CAMSA</name>